<feature type="region of interest" description="Disordered" evidence="1">
    <location>
        <begin position="1"/>
        <end position="21"/>
    </location>
</feature>
<evidence type="ECO:0000313" key="3">
    <source>
        <dbReference type="Proteomes" id="UP001432014"/>
    </source>
</evidence>
<name>A0ABZ1WIB1_9ACTN</name>
<evidence type="ECO:0000313" key="2">
    <source>
        <dbReference type="EMBL" id="WUS60404.1"/>
    </source>
</evidence>
<gene>
    <name evidence="2" type="ORF">OG469_35915</name>
</gene>
<dbReference type="Proteomes" id="UP001432014">
    <property type="component" value="Chromosome"/>
</dbReference>
<dbReference type="EMBL" id="CP108482">
    <property type="protein sequence ID" value="WUS60404.1"/>
    <property type="molecule type" value="Genomic_DNA"/>
</dbReference>
<reference evidence="2 3" key="1">
    <citation type="submission" date="2022-10" db="EMBL/GenBank/DDBJ databases">
        <title>The complete genomes of actinobacterial strains from the NBC collection.</title>
        <authorList>
            <person name="Joergensen T.S."/>
            <person name="Alvarez Arevalo M."/>
            <person name="Sterndorff E.B."/>
            <person name="Faurdal D."/>
            <person name="Vuksanovic O."/>
            <person name="Mourched A.-S."/>
            <person name="Charusanti P."/>
            <person name="Shaw S."/>
            <person name="Blin K."/>
            <person name="Weber T."/>
        </authorList>
    </citation>
    <scope>NUCLEOTIDE SEQUENCE [LARGE SCALE GENOMIC DNA]</scope>
    <source>
        <strain evidence="2 3">NBC_01247</strain>
    </source>
</reference>
<organism evidence="2 3">
    <name type="scientific">Kitasatospora herbaricolor</name>
    <dbReference type="NCBI Taxonomy" id="68217"/>
    <lineage>
        <taxon>Bacteria</taxon>
        <taxon>Bacillati</taxon>
        <taxon>Actinomycetota</taxon>
        <taxon>Actinomycetes</taxon>
        <taxon>Kitasatosporales</taxon>
        <taxon>Streptomycetaceae</taxon>
        <taxon>Kitasatospora</taxon>
    </lineage>
</organism>
<accession>A0ABZ1WIB1</accession>
<proteinExistence type="predicted"/>
<sequence>MTADRPVVPADEVEPQPLSAPLGIGPAHAGVPALRLCPDEVTAAAPGQRPARSGSPLGAPDGFDPRTPGRPLRAVARVTHGPVPLDFQRLAARIPAVRGGLVLAGEADLELHLSCVDQCELRAVVADLRRAGAARVQIELVLRRLVPSVDTAARPASVVTLARTAAS</sequence>
<evidence type="ECO:0000256" key="1">
    <source>
        <dbReference type="SAM" id="MobiDB-lite"/>
    </source>
</evidence>
<dbReference type="RefSeq" id="WP_329493496.1">
    <property type="nucleotide sequence ID" value="NZ_CP108460.1"/>
</dbReference>
<protein>
    <submittedName>
        <fullName evidence="2">Uncharacterized protein</fullName>
    </submittedName>
</protein>
<feature type="region of interest" description="Disordered" evidence="1">
    <location>
        <begin position="44"/>
        <end position="69"/>
    </location>
</feature>
<keyword evidence="3" id="KW-1185">Reference proteome</keyword>